<evidence type="ECO:0000313" key="6">
    <source>
        <dbReference type="Proteomes" id="UP000807342"/>
    </source>
</evidence>
<evidence type="ECO:0000256" key="2">
    <source>
        <dbReference type="SAM" id="MobiDB-lite"/>
    </source>
</evidence>
<dbReference type="Gene3D" id="3.40.50.300">
    <property type="entry name" value="P-loop containing nucleotide triphosphate hydrolases"/>
    <property type="match status" value="1"/>
</dbReference>
<accession>A0A9P5X455</accession>
<keyword evidence="6" id="KW-1185">Reference proteome</keyword>
<protein>
    <recommendedName>
        <fullName evidence="3">NACHT domain-containing protein</fullName>
    </recommendedName>
</protein>
<feature type="domain" description="NACHT" evidence="3">
    <location>
        <begin position="46"/>
        <end position="164"/>
    </location>
</feature>
<dbReference type="EMBL" id="MU151373">
    <property type="protein sequence ID" value="KAF9444483.1"/>
    <property type="molecule type" value="Genomic_DNA"/>
</dbReference>
<dbReference type="SUPFAM" id="SSF52540">
    <property type="entry name" value="P-loop containing nucleoside triphosphate hydrolases"/>
    <property type="match status" value="1"/>
</dbReference>
<organism evidence="5 6">
    <name type="scientific">Macrolepiota fuliginosa MF-IS2</name>
    <dbReference type="NCBI Taxonomy" id="1400762"/>
    <lineage>
        <taxon>Eukaryota</taxon>
        <taxon>Fungi</taxon>
        <taxon>Dikarya</taxon>
        <taxon>Basidiomycota</taxon>
        <taxon>Agaricomycotina</taxon>
        <taxon>Agaricomycetes</taxon>
        <taxon>Agaricomycetidae</taxon>
        <taxon>Agaricales</taxon>
        <taxon>Agaricineae</taxon>
        <taxon>Agaricaceae</taxon>
        <taxon>Macrolepiota</taxon>
    </lineage>
</organism>
<feature type="compositionally biased region" description="Polar residues" evidence="2">
    <location>
        <begin position="415"/>
        <end position="424"/>
    </location>
</feature>
<proteinExistence type="predicted"/>
<sequence length="435" mass="49303">MLSYVIRGTAFDSSDHDYPPRCHPHTRTRFLEELQMRIRDASLGARIAWLRGAAGIGKSAIMQTLAETLAEARSPPFIFTTLFFSRPNKRSDPKKTFTTLAYGLAVLDFQYCQYVGRRLAADPTFLTKSLEEQFKCLFLVPFVDGHVKVGSQRWVVMLDGLDEIVDLIRDSIVHHADSMPFIWIIASRPEAHLKAPFARVEEETRGLWVLEIPMDSDESLLAVEVYLRAEFSKIRRNYSDLVPLSWPSENDFLALTTASNGLFIFASTLASYIADHDPVVRLRELIPLLSRHRTTVAELKKNPFAAIDLLYTTILSDIPVDTLFTTKMILGHCLLGKVLGDESSITPRELYLSEICNLLGLEQHAAYASLRKLHSVLRLPTPKEAERQNIEFLHASFSDFLQDQNRSQSYHHQKTFPSPGNQRTMAKGFGNTCSR</sequence>
<feature type="region of interest" description="Disordered" evidence="2">
    <location>
        <begin position="408"/>
        <end position="435"/>
    </location>
</feature>
<evidence type="ECO:0000313" key="5">
    <source>
        <dbReference type="EMBL" id="KAF9444483.1"/>
    </source>
</evidence>
<evidence type="ECO:0000259" key="3">
    <source>
        <dbReference type="PROSITE" id="PS50837"/>
    </source>
</evidence>
<reference evidence="5" key="1">
    <citation type="submission" date="2020-11" db="EMBL/GenBank/DDBJ databases">
        <authorList>
            <consortium name="DOE Joint Genome Institute"/>
            <person name="Ahrendt S."/>
            <person name="Riley R."/>
            <person name="Andreopoulos W."/>
            <person name="Labutti K."/>
            <person name="Pangilinan J."/>
            <person name="Ruiz-Duenas F.J."/>
            <person name="Barrasa J.M."/>
            <person name="Sanchez-Garcia M."/>
            <person name="Camarero S."/>
            <person name="Miyauchi S."/>
            <person name="Serrano A."/>
            <person name="Linde D."/>
            <person name="Babiker R."/>
            <person name="Drula E."/>
            <person name="Ayuso-Fernandez I."/>
            <person name="Pacheco R."/>
            <person name="Padilla G."/>
            <person name="Ferreira P."/>
            <person name="Barriuso J."/>
            <person name="Kellner H."/>
            <person name="Castanera R."/>
            <person name="Alfaro M."/>
            <person name="Ramirez L."/>
            <person name="Pisabarro A.G."/>
            <person name="Kuo A."/>
            <person name="Tritt A."/>
            <person name="Lipzen A."/>
            <person name="He G."/>
            <person name="Yan M."/>
            <person name="Ng V."/>
            <person name="Cullen D."/>
            <person name="Martin F."/>
            <person name="Rosso M.-N."/>
            <person name="Henrissat B."/>
            <person name="Hibbett D."/>
            <person name="Martinez A.T."/>
            <person name="Grigoriev I.V."/>
        </authorList>
    </citation>
    <scope>NUCLEOTIDE SEQUENCE</scope>
    <source>
        <strain evidence="5">MF-IS2</strain>
    </source>
</reference>
<dbReference type="Pfam" id="PF24883">
    <property type="entry name" value="NPHP3_N"/>
    <property type="match status" value="1"/>
</dbReference>
<evidence type="ECO:0000256" key="1">
    <source>
        <dbReference type="ARBA" id="ARBA00022737"/>
    </source>
</evidence>
<keyword evidence="1" id="KW-0677">Repeat</keyword>
<dbReference type="AlphaFoldDB" id="A0A9P5X455"/>
<dbReference type="Proteomes" id="UP000807342">
    <property type="component" value="Unassembled WGS sequence"/>
</dbReference>
<gene>
    <name evidence="5" type="ORF">P691DRAFT_796521</name>
    <name evidence="4" type="ORF">P691DRAFT_798080</name>
</gene>
<evidence type="ECO:0000313" key="4">
    <source>
        <dbReference type="EMBL" id="KAF9442672.1"/>
    </source>
</evidence>
<dbReference type="OrthoDB" id="3006536at2759"/>
<dbReference type="EMBL" id="MU151586">
    <property type="protein sequence ID" value="KAF9442672.1"/>
    <property type="molecule type" value="Genomic_DNA"/>
</dbReference>
<dbReference type="InterPro" id="IPR007111">
    <property type="entry name" value="NACHT_NTPase"/>
</dbReference>
<dbReference type="InterPro" id="IPR027417">
    <property type="entry name" value="P-loop_NTPase"/>
</dbReference>
<dbReference type="PROSITE" id="PS50837">
    <property type="entry name" value="NACHT"/>
    <property type="match status" value="1"/>
</dbReference>
<comment type="caution">
    <text evidence="5">The sequence shown here is derived from an EMBL/GenBank/DDBJ whole genome shotgun (WGS) entry which is preliminary data.</text>
</comment>
<name>A0A9P5X455_9AGAR</name>
<dbReference type="InterPro" id="IPR056884">
    <property type="entry name" value="NPHP3-like_N"/>
</dbReference>